<comment type="caution">
    <text evidence="10">The sequence shown here is derived from an EMBL/GenBank/DDBJ whole genome shotgun (WGS) entry which is preliminary data.</text>
</comment>
<dbReference type="InterPro" id="IPR022790">
    <property type="entry name" value="GH26_dom"/>
</dbReference>
<dbReference type="PROSITE" id="PS51764">
    <property type="entry name" value="GH26"/>
    <property type="match status" value="1"/>
</dbReference>
<protein>
    <recommendedName>
        <fullName evidence="4">Mannan endo-1,4-beta-mannosidase</fullName>
        <ecNumber evidence="4">3.2.1.78</ecNumber>
    </recommendedName>
</protein>
<dbReference type="PROSITE" id="PS51257">
    <property type="entry name" value="PROKAR_LIPOPROTEIN"/>
    <property type="match status" value="1"/>
</dbReference>
<evidence type="ECO:0000256" key="5">
    <source>
        <dbReference type="PIRSR" id="PIRSR018168-1"/>
    </source>
</evidence>
<evidence type="ECO:0000256" key="8">
    <source>
        <dbReference type="PROSITE-ProRule" id="PRU01100"/>
    </source>
</evidence>
<dbReference type="AlphaFoldDB" id="A0A0Q9Z4A0"/>
<dbReference type="GO" id="GO:0016985">
    <property type="term" value="F:mannan endo-1,4-beta-mannosidase activity"/>
    <property type="evidence" value="ECO:0007669"/>
    <property type="project" value="UniProtKB-UniRule"/>
</dbReference>
<evidence type="ECO:0000313" key="10">
    <source>
        <dbReference type="EMBL" id="KRG27691.1"/>
    </source>
</evidence>
<feature type="site" description="Plays an important role in maintaining the position of the catalytic nucleophile" evidence="7">
    <location>
        <position position="195"/>
    </location>
</feature>
<feature type="binding site" evidence="6">
    <location>
        <position position="135"/>
    </location>
    <ligand>
        <name>substrate</name>
    </ligand>
</feature>
<dbReference type="InterPro" id="IPR016714">
    <property type="entry name" value="MANB/E"/>
</dbReference>
<comment type="similarity">
    <text evidence="1 4 8">Belongs to the glycosyl hydrolase 26 family.</text>
</comment>
<dbReference type="PANTHER" id="PTHR40079">
    <property type="entry name" value="MANNAN ENDO-1,4-BETA-MANNOSIDASE E-RELATED"/>
    <property type="match status" value="1"/>
</dbReference>
<evidence type="ECO:0000256" key="2">
    <source>
        <dbReference type="ARBA" id="ARBA00022801"/>
    </source>
</evidence>
<reference evidence="10" key="1">
    <citation type="submission" date="2015-10" db="EMBL/GenBank/DDBJ databases">
        <title>Draft genome sequence of Salegentibacter mishustinae KCTC 12263.</title>
        <authorList>
            <person name="Lin W."/>
            <person name="Zheng Q."/>
        </authorList>
    </citation>
    <scope>NUCLEOTIDE SEQUENCE [LARGE SCALE GENOMIC DNA]</scope>
    <source>
        <strain evidence="10">KCTC 12263</strain>
    </source>
</reference>
<dbReference type="PANTHER" id="PTHR40079:SF4">
    <property type="entry name" value="GH26 DOMAIN-CONTAINING PROTEIN-RELATED"/>
    <property type="match status" value="1"/>
</dbReference>
<accession>A0A0Q9Z4A0</accession>
<feature type="active site" description="Nucleophile" evidence="5 8">
    <location>
        <position position="300"/>
    </location>
</feature>
<keyword evidence="11" id="KW-1185">Reference proteome</keyword>
<evidence type="ECO:0000256" key="4">
    <source>
        <dbReference type="PIRNR" id="PIRNR018168"/>
    </source>
</evidence>
<keyword evidence="3 4" id="KW-0326">Glycosidase</keyword>
<dbReference type="InterPro" id="IPR017853">
    <property type="entry name" value="GH"/>
</dbReference>
<dbReference type="OrthoDB" id="9816550at2"/>
<dbReference type="SUPFAM" id="SSF51445">
    <property type="entry name" value="(Trans)glycosidases"/>
    <property type="match status" value="1"/>
</dbReference>
<evidence type="ECO:0000256" key="3">
    <source>
        <dbReference type="ARBA" id="ARBA00023295"/>
    </source>
</evidence>
<feature type="binding site" evidence="6">
    <location>
        <position position="201"/>
    </location>
    <ligand>
        <name>substrate</name>
    </ligand>
</feature>
<evidence type="ECO:0000256" key="1">
    <source>
        <dbReference type="ARBA" id="ARBA00007754"/>
    </source>
</evidence>
<dbReference type="EMBL" id="LKTP01000034">
    <property type="protein sequence ID" value="KRG27691.1"/>
    <property type="molecule type" value="Genomic_DNA"/>
</dbReference>
<evidence type="ECO:0000259" key="9">
    <source>
        <dbReference type="PROSITE" id="PS51764"/>
    </source>
</evidence>
<dbReference type="Gene3D" id="3.20.20.80">
    <property type="entry name" value="Glycosidases"/>
    <property type="match status" value="1"/>
</dbReference>
<keyword evidence="4" id="KW-0119">Carbohydrate metabolism</keyword>
<dbReference type="PRINTS" id="PR00739">
    <property type="entry name" value="GLHYDRLASE26"/>
</dbReference>
<feature type="binding site" evidence="6">
    <location>
        <position position="266"/>
    </location>
    <ligand>
        <name>substrate</name>
    </ligand>
</feature>
<keyword evidence="2 4" id="KW-0378">Hydrolase</keyword>
<proteinExistence type="inferred from homology"/>
<organism evidence="10 11">
    <name type="scientific">Salegentibacter mishustinae</name>
    <dbReference type="NCBI Taxonomy" id="270918"/>
    <lineage>
        <taxon>Bacteria</taxon>
        <taxon>Pseudomonadati</taxon>
        <taxon>Bacteroidota</taxon>
        <taxon>Flavobacteriia</taxon>
        <taxon>Flavobacteriales</taxon>
        <taxon>Flavobacteriaceae</taxon>
        <taxon>Salegentibacter</taxon>
    </lineage>
</organism>
<comment type="subcellular location">
    <subcellularLocation>
        <location evidence="4">Secreted</location>
    </subcellularLocation>
</comment>
<feature type="domain" description="GH26" evidence="9">
    <location>
        <begin position="40"/>
        <end position="366"/>
    </location>
</feature>
<keyword evidence="4" id="KW-0964">Secreted</keyword>
<dbReference type="GO" id="GO:0005576">
    <property type="term" value="C:extracellular region"/>
    <property type="evidence" value="ECO:0007669"/>
    <property type="project" value="UniProtKB-SubCell"/>
</dbReference>
<comment type="catalytic activity">
    <reaction evidence="4">
        <text>Random hydrolysis of (1-&gt;4)-beta-D-mannosidic linkages in mannans, galactomannans and glucomannans.</text>
        <dbReference type="EC" id="3.2.1.78"/>
    </reaction>
</comment>
<sequence>MKKIFISVILILLYLSVISCGSSSNLDLSNINTANEKATIGTKILYKKIEEISKQGIAFGHEDATAYGVGWKDDGGKIQSDVEKVTGKFPAVHGFDVGHIELGRSHNLDTVSFELMKNHIKKIHKEGGMITISWHLNNPLSGGSSWDSIPAVASILEGGNQRKKYELWIGRLSSFLKSLQDEKGDYIPIVFRPFHEMNGSWFWWGGENTTPKAYKQLWKETYSLLKKQKVNNLLFAFSPNTLSSKEEFDTYYPGDDFVDIIGVDVYNHDGDEAFTKSLISNIEILKNKARNSNKPYALTETGNTKFGENPKWWTEALYPGIEGTGISWVLVWRNARPNHFFASFKEDVAKEDFKDFEELKEILFLPEVKKIDY</sequence>
<evidence type="ECO:0000256" key="6">
    <source>
        <dbReference type="PIRSR" id="PIRSR018168-2"/>
    </source>
</evidence>
<dbReference type="GO" id="GO:0006080">
    <property type="term" value="P:substituted mannan metabolic process"/>
    <property type="evidence" value="ECO:0007669"/>
    <property type="project" value="UniProtKB-UniRule"/>
</dbReference>
<dbReference type="RefSeq" id="WP_057482365.1">
    <property type="nucleotide sequence ID" value="NZ_BMWR01000004.1"/>
</dbReference>
<gene>
    <name evidence="10" type="ORF">APR42_07995</name>
</gene>
<feature type="active site" description="Proton donor" evidence="5 8">
    <location>
        <position position="196"/>
    </location>
</feature>
<dbReference type="STRING" id="270918.APR42_07995"/>
<dbReference type="Proteomes" id="UP000051643">
    <property type="component" value="Unassembled WGS sequence"/>
</dbReference>
<dbReference type="PIRSF" id="PIRSF018168">
    <property type="entry name" value="Mannan-1_4-beta-mannosidase"/>
    <property type="match status" value="1"/>
</dbReference>
<evidence type="ECO:0000313" key="11">
    <source>
        <dbReference type="Proteomes" id="UP000051643"/>
    </source>
</evidence>
<name>A0A0Q9Z4A0_9FLAO</name>
<dbReference type="Pfam" id="PF02156">
    <property type="entry name" value="Glyco_hydro_26"/>
    <property type="match status" value="1"/>
</dbReference>
<dbReference type="InterPro" id="IPR000805">
    <property type="entry name" value="Glyco_hydro_26"/>
</dbReference>
<dbReference type="EC" id="3.2.1.78" evidence="4"/>
<evidence type="ECO:0000256" key="7">
    <source>
        <dbReference type="PIRSR" id="PIRSR018168-3"/>
    </source>
</evidence>